<dbReference type="AlphaFoldDB" id="A0A7J7CNE0"/>
<dbReference type="InterPro" id="IPR036236">
    <property type="entry name" value="Znf_C2H2_sf"/>
</dbReference>
<dbReference type="GO" id="GO:0008270">
    <property type="term" value="F:zinc ion binding"/>
    <property type="evidence" value="ECO:0007669"/>
    <property type="project" value="UniProtKB-KW"/>
</dbReference>
<comment type="caution">
    <text evidence="3">The sequence shown here is derived from an EMBL/GenBank/DDBJ whole genome shotgun (WGS) entry which is preliminary data.</text>
</comment>
<sequence length="276" mass="31007">MEQDQAQKHVCRLCKRSFSSGMVLGGHMKSHAALNPVKEEVKLNNCKMGFEVNENSDHGLRANPTKFSKFKSLNSTAPSVQERVCGMCGREFKSQRALFGHLRHCNQKKKIHCEDCGKGFLSSRALTGHMRMHKENLTVSKETGTSSRCNLLVESLSETETLNLVRRRMRSSKVRSKISLNSSLSSLNGSSSITETVDDVEDAAKCLMLMSMGLHDWDESNSACELKDYNSESFELKQIAMDGNVVFDGVKHPKMKKQRVEKSDPKLYDESEFLSC</sequence>
<dbReference type="Pfam" id="PF13894">
    <property type="entry name" value="zf-C2H2_4"/>
    <property type="match status" value="1"/>
</dbReference>
<dbReference type="PROSITE" id="PS50157">
    <property type="entry name" value="ZINC_FINGER_C2H2_2"/>
    <property type="match status" value="2"/>
</dbReference>
<reference evidence="3 4" key="1">
    <citation type="journal article" date="2020" name="Nat. Commun.">
        <title>Genome of Tripterygium wilfordii and identification of cytochrome P450 involved in triptolide biosynthesis.</title>
        <authorList>
            <person name="Tu L."/>
            <person name="Su P."/>
            <person name="Zhang Z."/>
            <person name="Gao L."/>
            <person name="Wang J."/>
            <person name="Hu T."/>
            <person name="Zhou J."/>
            <person name="Zhang Y."/>
            <person name="Zhao Y."/>
            <person name="Liu Y."/>
            <person name="Song Y."/>
            <person name="Tong Y."/>
            <person name="Lu Y."/>
            <person name="Yang J."/>
            <person name="Xu C."/>
            <person name="Jia M."/>
            <person name="Peters R.J."/>
            <person name="Huang L."/>
            <person name="Gao W."/>
        </authorList>
    </citation>
    <scope>NUCLEOTIDE SEQUENCE [LARGE SCALE GENOMIC DNA]</scope>
    <source>
        <strain evidence="4">cv. XIE 37</strain>
        <tissue evidence="3">Leaf</tissue>
    </source>
</reference>
<evidence type="ECO:0000313" key="3">
    <source>
        <dbReference type="EMBL" id="KAF5735584.1"/>
    </source>
</evidence>
<dbReference type="Gene3D" id="3.30.160.60">
    <property type="entry name" value="Classic Zinc Finger"/>
    <property type="match status" value="1"/>
</dbReference>
<dbReference type="InParanoid" id="A0A7J7CNE0"/>
<feature type="domain" description="C2H2-type" evidence="2">
    <location>
        <begin position="111"/>
        <end position="138"/>
    </location>
</feature>
<dbReference type="Pfam" id="PF13912">
    <property type="entry name" value="zf-C2H2_6"/>
    <property type="match status" value="2"/>
</dbReference>
<keyword evidence="4" id="KW-1185">Reference proteome</keyword>
<keyword evidence="1" id="KW-0863">Zinc-finger</keyword>
<dbReference type="EMBL" id="JAAARO010000015">
    <property type="protein sequence ID" value="KAF5735584.1"/>
    <property type="molecule type" value="Genomic_DNA"/>
</dbReference>
<accession>A0A7J7CNE0</accession>
<keyword evidence="1" id="KW-0862">Zinc</keyword>
<dbReference type="SUPFAM" id="SSF57667">
    <property type="entry name" value="beta-beta-alpha zinc fingers"/>
    <property type="match status" value="1"/>
</dbReference>
<dbReference type="Proteomes" id="UP000593562">
    <property type="component" value="Unassembled WGS sequence"/>
</dbReference>
<feature type="domain" description="C2H2-type" evidence="2">
    <location>
        <begin position="9"/>
        <end position="36"/>
    </location>
</feature>
<organism evidence="3 4">
    <name type="scientific">Tripterygium wilfordii</name>
    <name type="common">Thunder God vine</name>
    <dbReference type="NCBI Taxonomy" id="458696"/>
    <lineage>
        <taxon>Eukaryota</taxon>
        <taxon>Viridiplantae</taxon>
        <taxon>Streptophyta</taxon>
        <taxon>Embryophyta</taxon>
        <taxon>Tracheophyta</taxon>
        <taxon>Spermatophyta</taxon>
        <taxon>Magnoliopsida</taxon>
        <taxon>eudicotyledons</taxon>
        <taxon>Gunneridae</taxon>
        <taxon>Pentapetalae</taxon>
        <taxon>rosids</taxon>
        <taxon>fabids</taxon>
        <taxon>Celastrales</taxon>
        <taxon>Celastraceae</taxon>
        <taxon>Tripterygium</taxon>
    </lineage>
</organism>
<evidence type="ECO:0000256" key="1">
    <source>
        <dbReference type="PROSITE-ProRule" id="PRU00042"/>
    </source>
</evidence>
<name>A0A7J7CNE0_TRIWF</name>
<dbReference type="PANTHER" id="PTHR46869">
    <property type="entry name" value="C2H2-LIKE ZINC FINGER PROTEIN"/>
    <property type="match status" value="1"/>
</dbReference>
<dbReference type="PROSITE" id="PS00028">
    <property type="entry name" value="ZINC_FINGER_C2H2_1"/>
    <property type="match status" value="2"/>
</dbReference>
<evidence type="ECO:0000259" key="2">
    <source>
        <dbReference type="PROSITE" id="PS50157"/>
    </source>
</evidence>
<evidence type="ECO:0000313" key="4">
    <source>
        <dbReference type="Proteomes" id="UP000593562"/>
    </source>
</evidence>
<dbReference type="InterPro" id="IPR013087">
    <property type="entry name" value="Znf_C2H2_type"/>
</dbReference>
<dbReference type="PANTHER" id="PTHR46869:SF9">
    <property type="entry name" value="C2H2-TYPE DOMAIN-CONTAINING PROTEIN"/>
    <property type="match status" value="1"/>
</dbReference>
<proteinExistence type="predicted"/>
<dbReference type="SMART" id="SM00355">
    <property type="entry name" value="ZnF_C2H2"/>
    <property type="match status" value="3"/>
</dbReference>
<keyword evidence="1" id="KW-0479">Metal-binding</keyword>
<gene>
    <name evidence="3" type="ORF">HS088_TW15G01093</name>
</gene>
<protein>
    <submittedName>
        <fullName evidence="3">Zinc finger protein 91</fullName>
    </submittedName>
</protein>